<feature type="transmembrane region" description="Helical" evidence="1">
    <location>
        <begin position="71"/>
        <end position="89"/>
    </location>
</feature>
<dbReference type="Proteomes" id="UP000515708">
    <property type="component" value="Chromosome"/>
</dbReference>
<evidence type="ECO:0000256" key="1">
    <source>
        <dbReference type="SAM" id="Phobius"/>
    </source>
</evidence>
<keyword evidence="1" id="KW-0472">Membrane</keyword>
<protein>
    <recommendedName>
        <fullName evidence="4">Integral membrane protein</fullName>
    </recommendedName>
</protein>
<evidence type="ECO:0000313" key="3">
    <source>
        <dbReference type="Proteomes" id="UP000515708"/>
    </source>
</evidence>
<name>A0A7D7WEJ3_9MICO</name>
<dbReference type="EMBL" id="CP043732">
    <property type="protein sequence ID" value="QMU96511.1"/>
    <property type="molecule type" value="Genomic_DNA"/>
</dbReference>
<gene>
    <name evidence="2" type="ORF">FVO59_04270</name>
</gene>
<feature type="transmembrane region" description="Helical" evidence="1">
    <location>
        <begin position="146"/>
        <end position="164"/>
    </location>
</feature>
<feature type="transmembrane region" description="Helical" evidence="1">
    <location>
        <begin position="184"/>
        <end position="201"/>
    </location>
</feature>
<dbReference type="AlphaFoldDB" id="A0A7D7WEJ3"/>
<dbReference type="RefSeq" id="WP_182254991.1">
    <property type="nucleotide sequence ID" value="NZ_CP043732.1"/>
</dbReference>
<evidence type="ECO:0000313" key="2">
    <source>
        <dbReference type="EMBL" id="QMU96511.1"/>
    </source>
</evidence>
<organism evidence="2 3">
    <name type="scientific">Microbacterium esteraromaticum</name>
    <dbReference type="NCBI Taxonomy" id="57043"/>
    <lineage>
        <taxon>Bacteria</taxon>
        <taxon>Bacillati</taxon>
        <taxon>Actinomycetota</taxon>
        <taxon>Actinomycetes</taxon>
        <taxon>Micrococcales</taxon>
        <taxon>Microbacteriaceae</taxon>
        <taxon>Microbacterium</taxon>
    </lineage>
</organism>
<keyword evidence="1" id="KW-0812">Transmembrane</keyword>
<keyword evidence="1" id="KW-1133">Transmembrane helix</keyword>
<evidence type="ECO:0008006" key="4">
    <source>
        <dbReference type="Google" id="ProtNLM"/>
    </source>
</evidence>
<accession>A0A7D7WEJ3</accession>
<feature type="transmembrane region" description="Helical" evidence="1">
    <location>
        <begin position="15"/>
        <end position="32"/>
    </location>
</feature>
<proteinExistence type="predicted"/>
<reference evidence="2 3" key="1">
    <citation type="journal article" date="2020" name="Front. Microbiol.">
        <title>Design of Bacterial Strain-Specific qPCR Assays Using NGS Data and Publicly Available Resources and Its Application to Track Biocontrol Strains.</title>
        <authorList>
            <person name="Hernandez I."/>
            <person name="Sant C."/>
            <person name="Martinez R."/>
            <person name="Fernandez C."/>
        </authorList>
    </citation>
    <scope>NUCLEOTIDE SEQUENCE [LARGE SCALE GENOMIC DNA]</scope>
    <source>
        <strain evidence="2 3">B24</strain>
    </source>
</reference>
<feature type="transmembrane region" description="Helical" evidence="1">
    <location>
        <begin position="117"/>
        <end position="139"/>
    </location>
</feature>
<sequence>MNDVDEDVLAGRRRTWMVGGLLLLTTGLAWTLSELGIAPLGLLGLVTEPLAFIVFAIGLGREGSVTARHPVGTIALAGLGVLVVAQPLVRMMLNGMPMGEGPQASEQYAVMHQNVGIALDVTALVLAVVAAVAIVMAGVVPSPWRWLPVVALIVALIARALPLLRHGPLTMDALLTVLRTANLLNPLMLLILGAAAVVLAARSLSRLPISTVA</sequence>
<feature type="transmembrane region" description="Helical" evidence="1">
    <location>
        <begin position="38"/>
        <end position="59"/>
    </location>
</feature>